<dbReference type="PANTHER" id="PTHR12895:SF9">
    <property type="entry name" value="DYMECLIN"/>
    <property type="match status" value="1"/>
</dbReference>
<dbReference type="AlphaFoldDB" id="A0A1U8LN21"/>
<reference evidence="5" key="1">
    <citation type="journal article" date="2020" name="Nat. Genet.">
        <title>Genomic diversifications of five Gossypium allopolyploid species and their impact on cotton improvement.</title>
        <authorList>
            <person name="Chen Z.J."/>
            <person name="Sreedasyam A."/>
            <person name="Ando A."/>
            <person name="Song Q."/>
            <person name="De Santiago L.M."/>
            <person name="Hulse-Kemp A.M."/>
            <person name="Ding M."/>
            <person name="Ye W."/>
            <person name="Kirkbride R.C."/>
            <person name="Jenkins J."/>
            <person name="Plott C."/>
            <person name="Lovell J."/>
            <person name="Lin Y.M."/>
            <person name="Vaughn R."/>
            <person name="Liu B."/>
            <person name="Simpson S."/>
            <person name="Scheffler B.E."/>
            <person name="Wen L."/>
            <person name="Saski C.A."/>
            <person name="Grover C.E."/>
            <person name="Hu G."/>
            <person name="Conover J.L."/>
            <person name="Carlson J.W."/>
            <person name="Shu S."/>
            <person name="Boston L.B."/>
            <person name="Williams M."/>
            <person name="Peterson D.G."/>
            <person name="McGee K."/>
            <person name="Jones D.C."/>
            <person name="Wendel J.F."/>
            <person name="Stelly D.M."/>
            <person name="Grimwood J."/>
            <person name="Schmutz J."/>
        </authorList>
    </citation>
    <scope>NUCLEOTIDE SEQUENCE [LARGE SCALE GENOMIC DNA]</scope>
    <source>
        <strain evidence="5">cv. TM-1</strain>
    </source>
</reference>
<gene>
    <name evidence="6" type="primary">LOC107929158</name>
</gene>
<evidence type="ECO:0000313" key="6">
    <source>
        <dbReference type="RefSeq" id="XP_016716006.2"/>
    </source>
</evidence>
<organism evidence="5 6">
    <name type="scientific">Gossypium hirsutum</name>
    <name type="common">Upland cotton</name>
    <name type="synonym">Gossypium mexicanum</name>
    <dbReference type="NCBI Taxonomy" id="3635"/>
    <lineage>
        <taxon>Eukaryota</taxon>
        <taxon>Viridiplantae</taxon>
        <taxon>Streptophyta</taxon>
        <taxon>Embryophyta</taxon>
        <taxon>Tracheophyta</taxon>
        <taxon>Spermatophyta</taxon>
        <taxon>Magnoliopsida</taxon>
        <taxon>eudicotyledons</taxon>
        <taxon>Gunneridae</taxon>
        <taxon>Pentapetalae</taxon>
        <taxon>rosids</taxon>
        <taxon>malvids</taxon>
        <taxon>Malvales</taxon>
        <taxon>Malvaceae</taxon>
        <taxon>Malvoideae</taxon>
        <taxon>Gossypium</taxon>
    </lineage>
</organism>
<keyword evidence="5" id="KW-1185">Reference proteome</keyword>
<dbReference type="GeneID" id="107929158"/>
<dbReference type="RefSeq" id="XP_016716006.2">
    <property type="nucleotide sequence ID" value="XM_016860517.2"/>
</dbReference>
<dbReference type="Proteomes" id="UP000818029">
    <property type="component" value="Chromosome D09"/>
</dbReference>
<dbReference type="PANTHER" id="PTHR12895">
    <property type="entry name" value="DYMECLIN"/>
    <property type="match status" value="1"/>
</dbReference>
<comment type="similarity">
    <text evidence="1">Belongs to the dymeclin family.</text>
</comment>
<evidence type="ECO:0000256" key="1">
    <source>
        <dbReference type="ARBA" id="ARBA00010603"/>
    </source>
</evidence>
<dbReference type="GO" id="GO:0007030">
    <property type="term" value="P:Golgi organization"/>
    <property type="evidence" value="ECO:0007669"/>
    <property type="project" value="TreeGrafter"/>
</dbReference>
<evidence type="ECO:0000256" key="4">
    <source>
        <dbReference type="ARBA" id="ARBA00023288"/>
    </source>
</evidence>
<sequence length="694" mass="78549">MGAVPSTPRHTSTTAETAEYLIGTFVGEKSFPLASDFWQKLLELPLTLRWSSYRVQQACELFAQNNHHTRHLAKILIHLSWCLQEAVRTSGAPSVVYLKAINAVYFSSVFLKYIIENSQSDNIEELCLSLLENEPVPKDFMTDQRSENLLMHNVLTFLGSIDVSPTTSLLHQELLNFMLIVMSTQLLSGPTPGPKDVNPFLDAAMSQESLLVSSVVRRLLLNYIMRSRLPSSTAASYSIFSEENQPGVLQRVGSAAANFVLLPFNYLVNSNSEGSRNQLADCSLHVLLVLIHYHKCVVSDESITDRSDDSASTDPVSKVNTYFTVNPYSKALENARDIEFDRADIEGNTQNGPAVRLPFASLFDTLGMCLADETAVLLLYSLVQGNSDFLEYVLVRTDLDTLLMPILETLYSASRRTSNQIYMLLIILLILSQDSSFNASIHKMILPGVPWYKEHLLHQTSLGSLMVIILIRTVQYNLSKLRDVYLHTTCLATLANMAPHVHRLSAYASQRLVSLFYMLSRKYNKLVELRDDKLQTKAISTGDGLVEDMSAELQIYTDFLRIVLEILNAILTYALPRNPEVVYAIMHRQEVFQPFKSHPRFAELLENIYNVLDFFNSRMDAQRMDGEWSVEKVLLFIINSCRSWRGEGMKFYLNRCSLSCTSRMNKRVIPRSSLFHMFGNLSYPAVDSVLTQML</sequence>
<name>A0A1U8LN21_GOSHI</name>
<evidence type="ECO:0000256" key="2">
    <source>
        <dbReference type="ARBA" id="ARBA00015736"/>
    </source>
</evidence>
<keyword evidence="4" id="KW-0449">Lipoprotein</keyword>
<keyword evidence="3" id="KW-0519">Myristate</keyword>
<accession>A0A1U8LN21</accession>
<proteinExistence type="inferred from homology"/>
<dbReference type="Pfam" id="PF09742">
    <property type="entry name" value="Dymeclin"/>
    <property type="match status" value="1"/>
</dbReference>
<dbReference type="InterPro" id="IPR019142">
    <property type="entry name" value="Dymeclin"/>
</dbReference>
<dbReference type="GO" id="GO:0005794">
    <property type="term" value="C:Golgi apparatus"/>
    <property type="evidence" value="ECO:0007669"/>
    <property type="project" value="TreeGrafter"/>
</dbReference>
<protein>
    <recommendedName>
        <fullName evidence="2">Dymeclin</fullName>
    </recommendedName>
</protein>
<reference evidence="6" key="2">
    <citation type="submission" date="2025-08" db="UniProtKB">
        <authorList>
            <consortium name="RefSeq"/>
        </authorList>
    </citation>
    <scope>IDENTIFICATION</scope>
</reference>
<evidence type="ECO:0000256" key="3">
    <source>
        <dbReference type="ARBA" id="ARBA00022707"/>
    </source>
</evidence>
<evidence type="ECO:0000313" key="5">
    <source>
        <dbReference type="Proteomes" id="UP000818029"/>
    </source>
</evidence>